<reference evidence="1" key="1">
    <citation type="journal article" date="2015" name="Nature">
        <title>Complex archaea that bridge the gap between prokaryotes and eukaryotes.</title>
        <authorList>
            <person name="Spang A."/>
            <person name="Saw J.H."/>
            <person name="Jorgensen S.L."/>
            <person name="Zaremba-Niedzwiedzka K."/>
            <person name="Martijn J."/>
            <person name="Lind A.E."/>
            <person name="van Eijk R."/>
            <person name="Schleper C."/>
            <person name="Guy L."/>
            <person name="Ettema T.J."/>
        </authorList>
    </citation>
    <scope>NUCLEOTIDE SEQUENCE</scope>
</reference>
<gene>
    <name evidence="1" type="ORF">LCGC14_3125720</name>
</gene>
<organism evidence="1">
    <name type="scientific">marine sediment metagenome</name>
    <dbReference type="NCBI Taxonomy" id="412755"/>
    <lineage>
        <taxon>unclassified sequences</taxon>
        <taxon>metagenomes</taxon>
        <taxon>ecological metagenomes</taxon>
    </lineage>
</organism>
<feature type="non-terminal residue" evidence="1">
    <location>
        <position position="1"/>
    </location>
</feature>
<accession>A0A0F8W121</accession>
<proteinExistence type="predicted"/>
<dbReference type="AlphaFoldDB" id="A0A0F8W121"/>
<name>A0A0F8W121_9ZZZZ</name>
<evidence type="ECO:0000313" key="1">
    <source>
        <dbReference type="EMBL" id="KKK50367.1"/>
    </source>
</evidence>
<sequence length="43" mass="5160">ENFDKFYTIVGHKVERRTMKDWQFLVEMAKDCLKWGTSSSLFS</sequence>
<protein>
    <submittedName>
        <fullName evidence="1">Uncharacterized protein</fullName>
    </submittedName>
</protein>
<comment type="caution">
    <text evidence="1">The sequence shown here is derived from an EMBL/GenBank/DDBJ whole genome shotgun (WGS) entry which is preliminary data.</text>
</comment>
<dbReference type="EMBL" id="LAZR01068059">
    <property type="protein sequence ID" value="KKK50367.1"/>
    <property type="molecule type" value="Genomic_DNA"/>
</dbReference>